<sequence>MKGTDRKRLVARMQIGTALHLFLNDMNPVSVHVLACAGCEILGGLAKTDCVPSLLNVLLDGQQQLSEAELVRSRVVFYNAMKHHNDKRGQPRDDERLLESFSDEANDGVLFEAWFNYGQVATQMPVEAQVFTMWIMALSGGLDGRERAICDHLFPGLKIASRREQKQQMRLLIEDVHKQGWVSNDPRTEAGSLLMPLSAFDELQSRSSGVRP</sequence>
<protein>
    <submittedName>
        <fullName evidence="1">Uncharacterized protein</fullName>
    </submittedName>
</protein>
<dbReference type="AlphaFoldDB" id="A0A5S9NA61"/>
<keyword evidence="2" id="KW-1185">Reference proteome</keyword>
<organism evidence="1 2">
    <name type="scientific">Starkeya nomas</name>
    <dbReference type="NCBI Taxonomy" id="2666134"/>
    <lineage>
        <taxon>Bacteria</taxon>
        <taxon>Pseudomonadati</taxon>
        <taxon>Pseudomonadota</taxon>
        <taxon>Alphaproteobacteria</taxon>
        <taxon>Hyphomicrobiales</taxon>
        <taxon>Xanthobacteraceae</taxon>
        <taxon>Starkeya</taxon>
    </lineage>
</organism>
<evidence type="ECO:0000313" key="2">
    <source>
        <dbReference type="Proteomes" id="UP000433050"/>
    </source>
</evidence>
<name>A0A5S9NA61_9HYPH</name>
<evidence type="ECO:0000313" key="1">
    <source>
        <dbReference type="EMBL" id="CAA0086835.1"/>
    </source>
</evidence>
<reference evidence="1 2" key="1">
    <citation type="submission" date="2019-12" db="EMBL/GenBank/DDBJ databases">
        <authorList>
            <person name="Reyes-Prieto M."/>
        </authorList>
    </citation>
    <scope>NUCLEOTIDE SEQUENCE [LARGE SCALE GENOMIC DNA]</scope>
    <source>
        <strain evidence="1">HF14-78462</strain>
    </source>
</reference>
<gene>
    <name evidence="1" type="ORF">STARVERO_00311</name>
</gene>
<proteinExistence type="predicted"/>
<dbReference type="RefSeq" id="WP_159597657.1">
    <property type="nucleotide sequence ID" value="NZ_CACSAS010000001.1"/>
</dbReference>
<accession>A0A5S9NA61</accession>
<dbReference type="Proteomes" id="UP000433050">
    <property type="component" value="Unassembled WGS sequence"/>
</dbReference>
<dbReference type="EMBL" id="CACSAS010000001">
    <property type="protein sequence ID" value="CAA0086835.1"/>
    <property type="molecule type" value="Genomic_DNA"/>
</dbReference>